<evidence type="ECO:0000313" key="5">
    <source>
        <dbReference type="Proteomes" id="UP001216390"/>
    </source>
</evidence>
<comment type="similarity">
    <text evidence="1">Belongs to the ATP-dependent AMP-binding enzyme family.</text>
</comment>
<name>A0AAF0BXM3_9ACTN</name>
<dbReference type="GO" id="GO:0006633">
    <property type="term" value="P:fatty acid biosynthetic process"/>
    <property type="evidence" value="ECO:0007669"/>
    <property type="project" value="TreeGrafter"/>
</dbReference>
<dbReference type="InterPro" id="IPR040097">
    <property type="entry name" value="FAAL/FAAC"/>
</dbReference>
<dbReference type="PANTHER" id="PTHR22754">
    <property type="entry name" value="DISCO-INTERACTING PROTEIN 2 DIP2 -RELATED"/>
    <property type="match status" value="1"/>
</dbReference>
<dbReference type="InterPro" id="IPR045851">
    <property type="entry name" value="AMP-bd_C_sf"/>
</dbReference>
<dbReference type="GO" id="GO:0016874">
    <property type="term" value="F:ligase activity"/>
    <property type="evidence" value="ECO:0007669"/>
    <property type="project" value="UniProtKB-KW"/>
</dbReference>
<evidence type="ECO:0000256" key="1">
    <source>
        <dbReference type="ARBA" id="ARBA00006432"/>
    </source>
</evidence>
<dbReference type="Gene3D" id="3.40.50.12780">
    <property type="entry name" value="N-terminal domain of ligase-like"/>
    <property type="match status" value="1"/>
</dbReference>
<dbReference type="CDD" id="cd05931">
    <property type="entry name" value="FAAL"/>
    <property type="match status" value="1"/>
</dbReference>
<evidence type="ECO:0000313" key="4">
    <source>
        <dbReference type="EMBL" id="WCO68919.1"/>
    </source>
</evidence>
<dbReference type="InterPro" id="IPR042099">
    <property type="entry name" value="ANL_N_sf"/>
</dbReference>
<gene>
    <name evidence="4" type="ORF">PO878_09305</name>
</gene>
<dbReference type="Proteomes" id="UP001216390">
    <property type="component" value="Chromosome"/>
</dbReference>
<dbReference type="GO" id="GO:0005886">
    <property type="term" value="C:plasma membrane"/>
    <property type="evidence" value="ECO:0007669"/>
    <property type="project" value="TreeGrafter"/>
</dbReference>
<keyword evidence="2 4" id="KW-0436">Ligase</keyword>
<dbReference type="KEGG" id="ima:PO878_09305"/>
<protein>
    <submittedName>
        <fullName evidence="4">Fatty acyl-AMP ligase</fullName>
    </submittedName>
</protein>
<dbReference type="SUPFAM" id="SSF56801">
    <property type="entry name" value="Acetyl-CoA synthetase-like"/>
    <property type="match status" value="1"/>
</dbReference>
<evidence type="ECO:0000259" key="3">
    <source>
        <dbReference type="Pfam" id="PF00501"/>
    </source>
</evidence>
<dbReference type="PANTHER" id="PTHR22754:SF32">
    <property type="entry name" value="DISCO-INTERACTING PROTEIN 2"/>
    <property type="match status" value="1"/>
</dbReference>
<dbReference type="InterPro" id="IPR000873">
    <property type="entry name" value="AMP-dep_synth/lig_dom"/>
</dbReference>
<dbReference type="AlphaFoldDB" id="A0AAF0BXM3"/>
<dbReference type="Pfam" id="PF00501">
    <property type="entry name" value="AMP-binding"/>
    <property type="match status" value="1"/>
</dbReference>
<dbReference type="Gene3D" id="3.30.300.30">
    <property type="match status" value="1"/>
</dbReference>
<dbReference type="GO" id="GO:0070566">
    <property type="term" value="F:adenylyltransferase activity"/>
    <property type="evidence" value="ECO:0007669"/>
    <property type="project" value="TreeGrafter"/>
</dbReference>
<reference evidence="4" key="1">
    <citation type="submission" date="2023-01" db="EMBL/GenBank/DDBJ databases">
        <title>The diversity of Class Acidimicrobiia in South China Sea sediment environments and the proposal of Iamia marina sp. nov., a novel species of the genus Iamia.</title>
        <authorList>
            <person name="He Y."/>
            <person name="Tian X."/>
        </authorList>
    </citation>
    <scope>NUCLEOTIDE SEQUENCE</scope>
    <source>
        <strain evidence="4">DSM 19957</strain>
    </source>
</reference>
<feature type="domain" description="AMP-dependent synthetase/ligase" evidence="3">
    <location>
        <begin position="11"/>
        <end position="401"/>
    </location>
</feature>
<dbReference type="EMBL" id="CP116942">
    <property type="protein sequence ID" value="WCO68919.1"/>
    <property type="molecule type" value="Genomic_DNA"/>
</dbReference>
<keyword evidence="5" id="KW-1185">Reference proteome</keyword>
<organism evidence="4 5">
    <name type="scientific">Iamia majanohamensis</name>
    <dbReference type="NCBI Taxonomy" id="467976"/>
    <lineage>
        <taxon>Bacteria</taxon>
        <taxon>Bacillati</taxon>
        <taxon>Actinomycetota</taxon>
        <taxon>Acidimicrobiia</taxon>
        <taxon>Acidimicrobiales</taxon>
        <taxon>Iamiaceae</taxon>
        <taxon>Iamia</taxon>
    </lineage>
</organism>
<accession>A0AAF0BXM3</accession>
<dbReference type="InterPro" id="IPR020845">
    <property type="entry name" value="AMP-binding_CS"/>
</dbReference>
<evidence type="ECO:0000256" key="2">
    <source>
        <dbReference type="ARBA" id="ARBA00022598"/>
    </source>
</evidence>
<sequence length="549" mass="58302">MLTLPSRIEAAAQRGRGTITFLQGDDAEAVTWADLHADARGMAAALQARGIGPGDHVALLGPTSRPLVTAIQATWLAGATVMLLPLPMRMGSIEEFVDQTRARLHHSDAALVLLDEQLAPFIEARPDDPPLVPLTELRADGGAFVAPHIDPERLAVLQFTSGSTSDPKGVMLPHRALCANLDAIIGATDFDPDDDVLLSWLPLYHDMGLVGMLTLPMSTGGDLALAGPQDFMASPARWVRWMSEFGATATAGPNFAWVLATRAMRRLDGLDLSRMRVALNGAEPVDAEAMDALVEAGAPHGLDAGALFPAFGMAEVCIAGAFPRPGQGLRTDVVDARVLETERYAAPVADEDEGGRRLALLGRPVPGLEMRVVDPETGAPRHDREVGELEIRGSSVTTGYYQRPDLSDATFRDGWLRTGDLAYLVDGELVLCGRIKDMIIVGGRNVFPQDVEKAVGEVAGVRPGNVVAIGVTGRRGAEEVVVVAEVRDEIPAALRDHVAERVRTSVGLAPRDVVLVAAGTLPKTSSGKLQRSLCRDKYLAADLVGVAPA</sequence>
<dbReference type="PROSITE" id="PS00455">
    <property type="entry name" value="AMP_BINDING"/>
    <property type="match status" value="1"/>
</dbReference>
<dbReference type="RefSeq" id="WP_272738433.1">
    <property type="nucleotide sequence ID" value="NZ_CP116942.1"/>
</dbReference>
<proteinExistence type="inferred from homology"/>